<dbReference type="Proteomes" id="UP001607302">
    <property type="component" value="Unassembled WGS sequence"/>
</dbReference>
<name>A0ABD2ACR4_VESSQ</name>
<sequence>MSSWGSVLRGALQPFTMPATVTNSLWSPATYPIYIIHNLNRAHRSCIEAKHTDGAMLGCKHRWHRND</sequence>
<accession>A0ABD2ACR4</accession>
<dbReference type="EMBL" id="JAUDFV010000152">
    <property type="protein sequence ID" value="KAL2718413.1"/>
    <property type="molecule type" value="Genomic_DNA"/>
</dbReference>
<dbReference type="AlphaFoldDB" id="A0ABD2ACR4"/>
<evidence type="ECO:0000313" key="1">
    <source>
        <dbReference type="EMBL" id="KAL2718413.1"/>
    </source>
</evidence>
<reference evidence="1 2" key="1">
    <citation type="journal article" date="2024" name="Ann. Entomol. Soc. Am.">
        <title>Genomic analyses of the southern and eastern yellowjacket wasps (Hymenoptera: Vespidae) reveal evolutionary signatures of social life.</title>
        <authorList>
            <person name="Catto M.A."/>
            <person name="Caine P.B."/>
            <person name="Orr S.E."/>
            <person name="Hunt B.G."/>
            <person name="Goodisman M.A.D."/>
        </authorList>
    </citation>
    <scope>NUCLEOTIDE SEQUENCE [LARGE SCALE GENOMIC DNA]</scope>
    <source>
        <strain evidence="1">233</strain>
        <tissue evidence="1">Head and thorax</tissue>
    </source>
</reference>
<comment type="caution">
    <text evidence="1">The sequence shown here is derived from an EMBL/GenBank/DDBJ whole genome shotgun (WGS) entry which is preliminary data.</text>
</comment>
<protein>
    <submittedName>
        <fullName evidence="1">Uncharacterized protein</fullName>
    </submittedName>
</protein>
<organism evidence="1 2">
    <name type="scientific">Vespula squamosa</name>
    <name type="common">Southern yellow jacket</name>
    <name type="synonym">Wasp</name>
    <dbReference type="NCBI Taxonomy" id="30214"/>
    <lineage>
        <taxon>Eukaryota</taxon>
        <taxon>Metazoa</taxon>
        <taxon>Ecdysozoa</taxon>
        <taxon>Arthropoda</taxon>
        <taxon>Hexapoda</taxon>
        <taxon>Insecta</taxon>
        <taxon>Pterygota</taxon>
        <taxon>Neoptera</taxon>
        <taxon>Endopterygota</taxon>
        <taxon>Hymenoptera</taxon>
        <taxon>Apocrita</taxon>
        <taxon>Aculeata</taxon>
        <taxon>Vespoidea</taxon>
        <taxon>Vespidae</taxon>
        <taxon>Vespinae</taxon>
        <taxon>Vespula</taxon>
    </lineage>
</organism>
<proteinExistence type="predicted"/>
<evidence type="ECO:0000313" key="2">
    <source>
        <dbReference type="Proteomes" id="UP001607302"/>
    </source>
</evidence>
<gene>
    <name evidence="1" type="ORF">V1478_012289</name>
</gene>
<keyword evidence="2" id="KW-1185">Reference proteome</keyword>